<evidence type="ECO:0000313" key="2">
    <source>
        <dbReference type="EMBL" id="EEP68148.1"/>
    </source>
</evidence>
<reference evidence="2" key="1">
    <citation type="submission" date="2009-04" db="EMBL/GenBank/DDBJ databases">
        <authorList>
            <person name="Weinstock G."/>
            <person name="Sodergren E."/>
            <person name="Clifton S."/>
            <person name="Fulton L."/>
            <person name="Fulton B."/>
            <person name="Courtney L."/>
            <person name="Fronick C."/>
            <person name="Harrison M."/>
            <person name="Strong C."/>
            <person name="Farmer C."/>
            <person name="Delahaunty K."/>
            <person name="Markovic C."/>
            <person name="Hall O."/>
            <person name="Minx P."/>
            <person name="Tomlinson C."/>
            <person name="Mitreva M."/>
            <person name="Nelson J."/>
            <person name="Hou S."/>
            <person name="Wollam A."/>
            <person name="Pepin K.H."/>
            <person name="Johnson M."/>
            <person name="Bhonagiri V."/>
            <person name="Nash W.E."/>
            <person name="Warren W."/>
            <person name="Chinwalla A."/>
            <person name="Mardis E.R."/>
            <person name="Wilson R.K."/>
        </authorList>
    </citation>
    <scope>NUCLEOTIDE SEQUENCE [LARGE SCALE GENOMIC DNA]</scope>
    <source>
        <strain evidence="2">ATCC 51147</strain>
    </source>
</reference>
<proteinExistence type="predicted"/>
<protein>
    <submittedName>
        <fullName evidence="2">Uncharacterized protein</fullName>
    </submittedName>
</protein>
<evidence type="ECO:0000313" key="3">
    <source>
        <dbReference type="Proteomes" id="UP000003009"/>
    </source>
</evidence>
<gene>
    <name evidence="2" type="ORF">GCWU000324_02400</name>
</gene>
<organism evidence="2 3">
    <name type="scientific">Kingella oralis ATCC 51147</name>
    <dbReference type="NCBI Taxonomy" id="629741"/>
    <lineage>
        <taxon>Bacteria</taxon>
        <taxon>Pseudomonadati</taxon>
        <taxon>Pseudomonadota</taxon>
        <taxon>Betaproteobacteria</taxon>
        <taxon>Neisseriales</taxon>
        <taxon>Neisseriaceae</taxon>
        <taxon>Kingella</taxon>
    </lineage>
</organism>
<name>C4GK26_9NEIS</name>
<feature type="region of interest" description="Disordered" evidence="1">
    <location>
        <begin position="54"/>
        <end position="78"/>
    </location>
</feature>
<dbReference type="EMBL" id="ACJW02000003">
    <property type="protein sequence ID" value="EEP68148.1"/>
    <property type="molecule type" value="Genomic_DNA"/>
</dbReference>
<keyword evidence="3" id="KW-1185">Reference proteome</keyword>
<sequence length="78" mass="8482">MDFPVFRLPLSVFVIVAPHSLIQGGEPQIVQVVQQGEPTLYKAVWSDYIPSAGVSPPTTSRGKPLHPAQHQPLPPSFP</sequence>
<evidence type="ECO:0000256" key="1">
    <source>
        <dbReference type="SAM" id="MobiDB-lite"/>
    </source>
</evidence>
<dbReference type="RefSeq" id="WP_003797576.1">
    <property type="nucleotide sequence ID" value="NZ_GG665872.1"/>
</dbReference>
<accession>C4GK26</accession>
<dbReference type="AlphaFoldDB" id="C4GK26"/>
<comment type="caution">
    <text evidence="2">The sequence shown here is derived from an EMBL/GenBank/DDBJ whole genome shotgun (WGS) entry which is preliminary data.</text>
</comment>
<dbReference type="HOGENOM" id="CLU_2617300_0_0_4"/>
<dbReference type="Proteomes" id="UP000003009">
    <property type="component" value="Unassembled WGS sequence"/>
</dbReference>